<feature type="signal peptide" evidence="2">
    <location>
        <begin position="1"/>
        <end position="23"/>
    </location>
</feature>
<dbReference type="EMBL" id="PVXL01000080">
    <property type="protein sequence ID" value="PRR68673.1"/>
    <property type="molecule type" value="Genomic_DNA"/>
</dbReference>
<dbReference type="NCBIfam" id="TIGR02122">
    <property type="entry name" value="TRAP_TAXI"/>
    <property type="match status" value="1"/>
</dbReference>
<dbReference type="PANTHER" id="PTHR42941:SF1">
    <property type="entry name" value="SLL1037 PROTEIN"/>
    <property type="match status" value="1"/>
</dbReference>
<dbReference type="PANTHER" id="PTHR42941">
    <property type="entry name" value="SLL1037 PROTEIN"/>
    <property type="match status" value="1"/>
</dbReference>
<feature type="region of interest" description="Disordered" evidence="1">
    <location>
        <begin position="27"/>
        <end position="51"/>
    </location>
</feature>
<reference evidence="3 4" key="1">
    <citation type="submission" date="2018-03" db="EMBL/GenBank/DDBJ databases">
        <title>Genome sequence of Moorella stamsii DSM 26217.</title>
        <authorList>
            <person name="Poehlein A."/>
            <person name="Daniel R."/>
        </authorList>
    </citation>
    <scope>NUCLEOTIDE SEQUENCE [LARGE SCALE GENOMIC DNA]</scope>
    <source>
        <strain evidence="4">DSM 26217</strain>
    </source>
</reference>
<dbReference type="Pfam" id="PF16868">
    <property type="entry name" value="NMT1_3"/>
    <property type="match status" value="1"/>
</dbReference>
<protein>
    <submittedName>
        <fullName evidence="3">Alkanesulfonate transporter substrate-binding subunit</fullName>
    </submittedName>
</protein>
<evidence type="ECO:0000256" key="1">
    <source>
        <dbReference type="SAM" id="MobiDB-lite"/>
    </source>
</evidence>
<dbReference type="SUPFAM" id="SSF53850">
    <property type="entry name" value="Periplasmic binding protein-like II"/>
    <property type="match status" value="1"/>
</dbReference>
<dbReference type="RefSeq" id="WP_054937917.1">
    <property type="nucleotide sequence ID" value="NZ_PVXL01000080.1"/>
</dbReference>
<dbReference type="AlphaFoldDB" id="A0A9X7IZW5"/>
<evidence type="ECO:0000256" key="2">
    <source>
        <dbReference type="SAM" id="SignalP"/>
    </source>
</evidence>
<evidence type="ECO:0000313" key="3">
    <source>
        <dbReference type="EMBL" id="PRR68673.1"/>
    </source>
</evidence>
<name>A0A9X7IZW5_9FIRM</name>
<dbReference type="CDD" id="cd13520">
    <property type="entry name" value="PBP2_TAXI_TRAP"/>
    <property type="match status" value="1"/>
</dbReference>
<evidence type="ECO:0000313" key="4">
    <source>
        <dbReference type="Proteomes" id="UP000239430"/>
    </source>
</evidence>
<feature type="chain" id="PRO_5040989360" evidence="2">
    <location>
        <begin position="24"/>
        <end position="348"/>
    </location>
</feature>
<sequence length="348" mass="37844">MFRKNWVMLLVITITVLALTLTACQSNKPSDNKGSVPAKQETGSKQPAAPKKATQLIVATADIQGSYYPVGNGMAELMTKYEPSINLSVQTTAGGVENARLINSKSADLAFFPSDTLHQAVKGLKPFDKKIKINQVMAVFETPLQFAVLKDSGIKTFADLKGKRCAVNAKGSSIEVRARLTLEAAGITYDDIKPFYVPSSQAIEMFSNNQIDMAVFSGAVPNAAVMDLASKYNIDLLSVPDDVIAKIAEKDPTLFKQIIPANTYKGIDKNVATVGNTTIIGCAPDLAEDIVYRIVKTILTHKDEFKAFHGALKGFNENVAASKPFAPWHPGAVKYFKEAGIKYEEYRQ</sequence>
<dbReference type="Proteomes" id="UP000239430">
    <property type="component" value="Unassembled WGS sequence"/>
</dbReference>
<comment type="caution">
    <text evidence="3">The sequence shown here is derived from an EMBL/GenBank/DDBJ whole genome shotgun (WGS) entry which is preliminary data.</text>
</comment>
<organism evidence="3 4">
    <name type="scientific">Neomoorella stamsii</name>
    <dbReference type="NCBI Taxonomy" id="1266720"/>
    <lineage>
        <taxon>Bacteria</taxon>
        <taxon>Bacillati</taxon>
        <taxon>Bacillota</taxon>
        <taxon>Clostridia</taxon>
        <taxon>Neomoorellales</taxon>
        <taxon>Neomoorellaceae</taxon>
        <taxon>Neomoorella</taxon>
    </lineage>
</organism>
<gene>
    <name evidence="3" type="ORF">MOST_33320</name>
</gene>
<proteinExistence type="predicted"/>
<dbReference type="InterPro" id="IPR011852">
    <property type="entry name" value="TRAP_TAXI"/>
</dbReference>
<keyword evidence="2" id="KW-0732">Signal</keyword>
<dbReference type="Gene3D" id="3.40.190.10">
    <property type="entry name" value="Periplasmic binding protein-like II"/>
    <property type="match status" value="2"/>
</dbReference>
<accession>A0A9X7IZW5</accession>
<dbReference type="PROSITE" id="PS51257">
    <property type="entry name" value="PROKAR_LIPOPROTEIN"/>
    <property type="match status" value="1"/>
</dbReference>
<keyword evidence="4" id="KW-1185">Reference proteome</keyword>